<dbReference type="EMBL" id="AGFM01000019">
    <property type="protein sequence ID" value="EHJ61429.1"/>
    <property type="molecule type" value="Genomic_DNA"/>
</dbReference>
<feature type="transmembrane region" description="Helical" evidence="6">
    <location>
        <begin position="329"/>
        <end position="355"/>
    </location>
</feature>
<feature type="transmembrane region" description="Helical" evidence="6">
    <location>
        <begin position="12"/>
        <end position="32"/>
    </location>
</feature>
<dbReference type="Pfam" id="PF07690">
    <property type="entry name" value="MFS_1"/>
    <property type="match status" value="1"/>
</dbReference>
<name>G6EB70_9SPHN</name>
<dbReference type="InterPro" id="IPR044770">
    <property type="entry name" value="MFS_spinster-like"/>
</dbReference>
<evidence type="ECO:0000256" key="6">
    <source>
        <dbReference type="SAM" id="Phobius"/>
    </source>
</evidence>
<accession>G6EB70</accession>
<dbReference type="InterPro" id="IPR036259">
    <property type="entry name" value="MFS_trans_sf"/>
</dbReference>
<keyword evidence="4 6" id="KW-1133">Transmembrane helix</keyword>
<feature type="transmembrane region" description="Helical" evidence="6">
    <location>
        <begin position="304"/>
        <end position="323"/>
    </location>
</feature>
<evidence type="ECO:0000256" key="2">
    <source>
        <dbReference type="ARBA" id="ARBA00022448"/>
    </source>
</evidence>
<feature type="transmembrane region" description="Helical" evidence="6">
    <location>
        <begin position="177"/>
        <end position="197"/>
    </location>
</feature>
<feature type="transmembrane region" description="Helical" evidence="6">
    <location>
        <begin position="117"/>
        <end position="139"/>
    </location>
</feature>
<dbReference type="Gene3D" id="1.20.1250.20">
    <property type="entry name" value="MFS general substrate transporter like domains"/>
    <property type="match status" value="1"/>
</dbReference>
<sequence>MSDGGMPPASEARSGGAMAAYTVFLLFAANILNYADRALLGIVVDPVKADLALTDTQISIVSGTAFVLFNLVVGIFIARWVDRGNRKRILLCGIALWSAATAATALAQGFWSLGLTRVLVGVGEATCFPVAMSMIADLFVPERRPRTISVFYSSTFIGIIAGSILAGVLAAHHGWRTMFAICGSAGFIAVAVMLVTMREPRRTSDGSIAIADANPGNMAQALGALLRLPGFKALSLGAALAAMGVSVLPVWAPAFLLRSHGVSLADVGALIGPAVGLGGISGSVLMGVMATWIARKRGGELHGLLVPVFALPIVAPLYALFLLSSSLSVALLSVGAINFLLASAMGPCIAVAVGVALPSMRAVASTLVLVASGVIGGAIAPLLVGALSDALAPSMGAESLRYALAPLAVSPLVASLFLWMSYRQVRGAMAAQPE</sequence>
<keyword evidence="9" id="KW-1185">Reference proteome</keyword>
<dbReference type="SUPFAM" id="SSF103473">
    <property type="entry name" value="MFS general substrate transporter"/>
    <property type="match status" value="1"/>
</dbReference>
<feature type="transmembrane region" description="Helical" evidence="6">
    <location>
        <begin position="151"/>
        <end position="171"/>
    </location>
</feature>
<feature type="transmembrane region" description="Helical" evidence="6">
    <location>
        <begin position="269"/>
        <end position="292"/>
    </location>
</feature>
<evidence type="ECO:0000256" key="1">
    <source>
        <dbReference type="ARBA" id="ARBA00004141"/>
    </source>
</evidence>
<gene>
    <name evidence="8" type="ORF">NSU_1591</name>
</gene>
<organism evidence="8 9">
    <name type="scientific">Novosphingobium pentaromativorans US6-1</name>
    <dbReference type="NCBI Taxonomy" id="1088721"/>
    <lineage>
        <taxon>Bacteria</taxon>
        <taxon>Pseudomonadati</taxon>
        <taxon>Pseudomonadota</taxon>
        <taxon>Alphaproteobacteria</taxon>
        <taxon>Sphingomonadales</taxon>
        <taxon>Sphingomonadaceae</taxon>
        <taxon>Novosphingobium</taxon>
    </lineage>
</organism>
<dbReference type="PANTHER" id="PTHR23505">
    <property type="entry name" value="SPINSTER"/>
    <property type="match status" value="1"/>
</dbReference>
<feature type="transmembrane region" description="Helical" evidence="6">
    <location>
        <begin position="367"/>
        <end position="388"/>
    </location>
</feature>
<dbReference type="AlphaFoldDB" id="G6EB70"/>
<dbReference type="PATRIC" id="fig|1088721.3.peg.1571"/>
<dbReference type="InterPro" id="IPR020846">
    <property type="entry name" value="MFS_dom"/>
</dbReference>
<evidence type="ECO:0000256" key="3">
    <source>
        <dbReference type="ARBA" id="ARBA00022692"/>
    </source>
</evidence>
<dbReference type="eggNOG" id="COG2271">
    <property type="taxonomic scope" value="Bacteria"/>
</dbReference>
<dbReference type="STRING" id="1088721.JI59_12150"/>
<keyword evidence="3 6" id="KW-0812">Transmembrane</keyword>
<reference evidence="8 9" key="1">
    <citation type="journal article" date="2012" name="J. Bacteriol.">
        <title>Genome sequence of benzo(a)pyrene-degrading bacterium Novosphingobium pentaromativorans US6-1.</title>
        <authorList>
            <person name="Luo Y.R."/>
            <person name="Kang S.G."/>
            <person name="Kim S.J."/>
            <person name="Kim M.R."/>
            <person name="Li N."/>
            <person name="Lee J.H."/>
            <person name="Kwon K.K."/>
        </authorList>
    </citation>
    <scope>NUCLEOTIDE SEQUENCE [LARGE SCALE GENOMIC DNA]</scope>
    <source>
        <strain evidence="8 9">US6-1</strain>
    </source>
</reference>
<comment type="caution">
    <text evidence="8">The sequence shown here is derived from an EMBL/GenBank/DDBJ whole genome shotgun (WGS) entry which is preliminary data.</text>
</comment>
<keyword evidence="5 6" id="KW-0472">Membrane</keyword>
<protein>
    <recommendedName>
        <fullName evidence="7">Major facilitator superfamily (MFS) profile domain-containing protein</fullName>
    </recommendedName>
</protein>
<dbReference type="RefSeq" id="WP_007012506.1">
    <property type="nucleotide sequence ID" value="NZ_AGFM01000019.1"/>
</dbReference>
<evidence type="ECO:0000313" key="8">
    <source>
        <dbReference type="EMBL" id="EHJ61429.1"/>
    </source>
</evidence>
<evidence type="ECO:0000313" key="9">
    <source>
        <dbReference type="Proteomes" id="UP000004030"/>
    </source>
</evidence>
<comment type="subcellular location">
    <subcellularLocation>
        <location evidence="1">Membrane</location>
        <topology evidence="1">Multi-pass membrane protein</topology>
    </subcellularLocation>
</comment>
<proteinExistence type="predicted"/>
<keyword evidence="2" id="KW-0813">Transport</keyword>
<dbReference type="PANTHER" id="PTHR23505:SF79">
    <property type="entry name" value="PROTEIN SPINSTER"/>
    <property type="match status" value="1"/>
</dbReference>
<dbReference type="Proteomes" id="UP000004030">
    <property type="component" value="Unassembled WGS sequence"/>
</dbReference>
<feature type="domain" description="Major facilitator superfamily (MFS) profile" evidence="7">
    <location>
        <begin position="22"/>
        <end position="426"/>
    </location>
</feature>
<evidence type="ECO:0000256" key="5">
    <source>
        <dbReference type="ARBA" id="ARBA00023136"/>
    </source>
</evidence>
<dbReference type="GO" id="GO:0022857">
    <property type="term" value="F:transmembrane transporter activity"/>
    <property type="evidence" value="ECO:0007669"/>
    <property type="project" value="InterPro"/>
</dbReference>
<feature type="transmembrane region" description="Helical" evidence="6">
    <location>
        <begin position="400"/>
        <end position="419"/>
    </location>
</feature>
<dbReference type="KEGG" id="npn:JI59_12150"/>
<feature type="transmembrane region" description="Helical" evidence="6">
    <location>
        <begin position="58"/>
        <end position="77"/>
    </location>
</feature>
<feature type="transmembrane region" description="Helical" evidence="6">
    <location>
        <begin position="233"/>
        <end position="257"/>
    </location>
</feature>
<dbReference type="PROSITE" id="PS50850">
    <property type="entry name" value="MFS"/>
    <property type="match status" value="1"/>
</dbReference>
<dbReference type="InterPro" id="IPR011701">
    <property type="entry name" value="MFS"/>
</dbReference>
<dbReference type="GO" id="GO:0016020">
    <property type="term" value="C:membrane"/>
    <property type="evidence" value="ECO:0007669"/>
    <property type="project" value="UniProtKB-SubCell"/>
</dbReference>
<feature type="transmembrane region" description="Helical" evidence="6">
    <location>
        <begin position="89"/>
        <end position="111"/>
    </location>
</feature>
<evidence type="ECO:0000259" key="7">
    <source>
        <dbReference type="PROSITE" id="PS50850"/>
    </source>
</evidence>
<evidence type="ECO:0000256" key="4">
    <source>
        <dbReference type="ARBA" id="ARBA00022989"/>
    </source>
</evidence>